<reference evidence="3" key="1">
    <citation type="journal article" date="2013" name="Nat. Genet.">
        <title>The draft genomes of soft-shell turtle and green sea turtle yield insights into the development and evolution of the turtle-specific body plan.</title>
        <authorList>
            <person name="Wang Z."/>
            <person name="Pascual-Anaya J."/>
            <person name="Zadissa A."/>
            <person name="Li W."/>
            <person name="Niimura Y."/>
            <person name="Huang Z."/>
            <person name="Li C."/>
            <person name="White S."/>
            <person name="Xiong Z."/>
            <person name="Fang D."/>
            <person name="Wang B."/>
            <person name="Ming Y."/>
            <person name="Chen Y."/>
            <person name="Zheng Y."/>
            <person name="Kuraku S."/>
            <person name="Pignatelli M."/>
            <person name="Herrero J."/>
            <person name="Beal K."/>
            <person name="Nozawa M."/>
            <person name="Li Q."/>
            <person name="Wang J."/>
            <person name="Zhang H."/>
            <person name="Yu L."/>
            <person name="Shigenobu S."/>
            <person name="Wang J."/>
            <person name="Liu J."/>
            <person name="Flicek P."/>
            <person name="Searle S."/>
            <person name="Wang J."/>
            <person name="Kuratani S."/>
            <person name="Yin Y."/>
            <person name="Aken B."/>
            <person name="Zhang G."/>
            <person name="Irie N."/>
        </authorList>
    </citation>
    <scope>NUCLEOTIDE SEQUENCE [LARGE SCALE GENOMIC DNA]</scope>
</reference>
<dbReference type="STRING" id="8469.M7CM16"/>
<evidence type="ECO:0000313" key="2">
    <source>
        <dbReference type="EMBL" id="EMP42232.1"/>
    </source>
</evidence>
<dbReference type="PANTHER" id="PTHR13559:SF1">
    <property type="entry name" value="PROTEIN FUZZY HOMOLOG"/>
    <property type="match status" value="1"/>
</dbReference>
<organism evidence="2 3">
    <name type="scientific">Chelonia mydas</name>
    <name type="common">Green sea-turtle</name>
    <name type="synonym">Chelonia agassizi</name>
    <dbReference type="NCBI Taxonomy" id="8469"/>
    <lineage>
        <taxon>Eukaryota</taxon>
        <taxon>Metazoa</taxon>
        <taxon>Chordata</taxon>
        <taxon>Craniata</taxon>
        <taxon>Vertebrata</taxon>
        <taxon>Euteleostomi</taxon>
        <taxon>Archelosauria</taxon>
        <taxon>Testudinata</taxon>
        <taxon>Testudines</taxon>
        <taxon>Cryptodira</taxon>
        <taxon>Durocryptodira</taxon>
        <taxon>Americhelydia</taxon>
        <taxon>Chelonioidea</taxon>
        <taxon>Cheloniidae</taxon>
        <taxon>Chelonia</taxon>
    </lineage>
</organism>
<dbReference type="AlphaFoldDB" id="M7CM16"/>
<dbReference type="GO" id="GO:1905515">
    <property type="term" value="P:non-motile cilium assembly"/>
    <property type="evidence" value="ECO:0007669"/>
    <property type="project" value="TreeGrafter"/>
</dbReference>
<dbReference type="Pfam" id="PF19038">
    <property type="entry name" value="Fuz_longin_3"/>
    <property type="match status" value="1"/>
</dbReference>
<evidence type="ECO:0000259" key="1">
    <source>
        <dbReference type="Pfam" id="PF19038"/>
    </source>
</evidence>
<feature type="domain" description="FUZ/MON1/HPS1 third Longin" evidence="1">
    <location>
        <begin position="191"/>
        <end position="275"/>
    </location>
</feature>
<accession>M7CM16</accession>
<keyword evidence="3" id="KW-1185">Reference proteome</keyword>
<protein>
    <submittedName>
        <fullName evidence="2">Protein fuzzy like protein</fullName>
    </submittedName>
</protein>
<dbReference type="GO" id="GO:0016192">
    <property type="term" value="P:vesicle-mediated transport"/>
    <property type="evidence" value="ECO:0007669"/>
    <property type="project" value="InterPro"/>
</dbReference>
<dbReference type="InterPro" id="IPR043970">
    <property type="entry name" value="FUZ/MON1/HPS1_longin_3"/>
</dbReference>
<dbReference type="eggNOG" id="ENOG502QVMY">
    <property type="taxonomic scope" value="Eukaryota"/>
</dbReference>
<dbReference type="PANTHER" id="PTHR13559">
    <property type="entry name" value="INTRACELLULAR TRAFFIC PROTEIN-RELATED"/>
    <property type="match status" value="1"/>
</dbReference>
<proteinExistence type="predicted"/>
<sequence>MQRGATDQPGESFQVLILGLEELVNVRNIERLKKDLRACYKLIDSFLAPLERSGDLTQCVECVPVPHGAVLQECLEAFAGAAGSRFGCLGVESYGEQGYWVWGGSPHPGGSAWSPAGSGRVLGKGQPPTPSALFSPGAVGGLQPGSPRRAWTVEAPAPPVPLFSQVPVDPSGAEKQPELSAAPRIRGGGCRARALRHFYTLVATRYFPWEGSPAPPQEPFQAGFPHRARHCYVVSATHKAYAIHAPQHQLFLLLAPHVPTFALRPLAARTLQRLTGDTAL</sequence>
<dbReference type="EMBL" id="KB476745">
    <property type="protein sequence ID" value="EMP42232.1"/>
    <property type="molecule type" value="Genomic_DNA"/>
</dbReference>
<gene>
    <name evidence="2" type="ORF">UY3_00505</name>
</gene>
<dbReference type="InterPro" id="IPR026069">
    <property type="entry name" value="Fuzzy"/>
</dbReference>
<dbReference type="Proteomes" id="UP000031443">
    <property type="component" value="Unassembled WGS sequence"/>
</dbReference>
<name>M7CM16_CHEMY</name>
<evidence type="ECO:0000313" key="3">
    <source>
        <dbReference type="Proteomes" id="UP000031443"/>
    </source>
</evidence>